<gene>
    <name evidence="1" type="ORF">CITCOLO1_LOCUS16924</name>
</gene>
<name>A0ABP0YZ44_9ROSI</name>
<dbReference type="Proteomes" id="UP001642487">
    <property type="component" value="Chromosome 6"/>
</dbReference>
<sequence>MPLGKSMPRHDVGFRHVVPLSFGGDGILTPRFSYLALLDTSTVQIFPLKTLDGIDSDSDIQMMPPLVALAFSSRKCSRLRGSLASADHVRLTSSQAATLRLLINYKHLK</sequence>
<accession>A0ABP0YZ44</accession>
<protein>
    <submittedName>
        <fullName evidence="1">Uncharacterized protein</fullName>
    </submittedName>
</protein>
<evidence type="ECO:0000313" key="2">
    <source>
        <dbReference type="Proteomes" id="UP001642487"/>
    </source>
</evidence>
<dbReference type="EMBL" id="OZ021740">
    <property type="protein sequence ID" value="CAK9324683.1"/>
    <property type="molecule type" value="Genomic_DNA"/>
</dbReference>
<evidence type="ECO:0000313" key="1">
    <source>
        <dbReference type="EMBL" id="CAK9324683.1"/>
    </source>
</evidence>
<keyword evidence="2" id="KW-1185">Reference proteome</keyword>
<proteinExistence type="predicted"/>
<organism evidence="1 2">
    <name type="scientific">Citrullus colocynthis</name>
    <name type="common">colocynth</name>
    <dbReference type="NCBI Taxonomy" id="252529"/>
    <lineage>
        <taxon>Eukaryota</taxon>
        <taxon>Viridiplantae</taxon>
        <taxon>Streptophyta</taxon>
        <taxon>Embryophyta</taxon>
        <taxon>Tracheophyta</taxon>
        <taxon>Spermatophyta</taxon>
        <taxon>Magnoliopsida</taxon>
        <taxon>eudicotyledons</taxon>
        <taxon>Gunneridae</taxon>
        <taxon>Pentapetalae</taxon>
        <taxon>rosids</taxon>
        <taxon>fabids</taxon>
        <taxon>Cucurbitales</taxon>
        <taxon>Cucurbitaceae</taxon>
        <taxon>Benincaseae</taxon>
        <taxon>Citrullus</taxon>
    </lineage>
</organism>
<reference evidence="1 2" key="1">
    <citation type="submission" date="2024-03" db="EMBL/GenBank/DDBJ databases">
        <authorList>
            <person name="Gkanogiannis A."/>
            <person name="Becerra Lopez-Lavalle L."/>
        </authorList>
    </citation>
    <scope>NUCLEOTIDE SEQUENCE [LARGE SCALE GENOMIC DNA]</scope>
</reference>